<dbReference type="PANTHER" id="PTHR43792:SF8">
    <property type="entry name" value="[RIBOSOMAL PROTEIN US5]-ALANINE N-ACETYLTRANSFERASE"/>
    <property type="match status" value="1"/>
</dbReference>
<dbReference type="Proteomes" id="UP000198639">
    <property type="component" value="Unassembled WGS sequence"/>
</dbReference>
<proteinExistence type="inferred from homology"/>
<protein>
    <submittedName>
        <fullName evidence="5">[SSU ribosomal protein S5P]-alanine acetyltransferase</fullName>
    </submittedName>
</protein>
<dbReference type="AlphaFoldDB" id="A0A1I1NCT4"/>
<evidence type="ECO:0000259" key="4">
    <source>
        <dbReference type="PROSITE" id="PS51186"/>
    </source>
</evidence>
<gene>
    <name evidence="5" type="ORF">SAMN05216204_11322</name>
</gene>
<evidence type="ECO:0000313" key="6">
    <source>
        <dbReference type="Proteomes" id="UP000198639"/>
    </source>
</evidence>
<reference evidence="6" key="1">
    <citation type="submission" date="2016-10" db="EMBL/GenBank/DDBJ databases">
        <authorList>
            <person name="Varghese N."/>
            <person name="Submissions S."/>
        </authorList>
    </citation>
    <scope>NUCLEOTIDE SEQUENCE [LARGE SCALE GENOMIC DNA]</scope>
    <source>
        <strain evidence="6">CGMCC 1.12041</strain>
    </source>
</reference>
<dbReference type="GO" id="GO:0005737">
    <property type="term" value="C:cytoplasm"/>
    <property type="evidence" value="ECO:0007669"/>
    <property type="project" value="TreeGrafter"/>
</dbReference>
<dbReference type="PANTHER" id="PTHR43792">
    <property type="entry name" value="GNAT FAMILY, PUTATIVE (AFU_ORTHOLOGUE AFUA_3G00765)-RELATED-RELATED"/>
    <property type="match status" value="1"/>
</dbReference>
<keyword evidence="5" id="KW-0687">Ribonucleoprotein</keyword>
<comment type="similarity">
    <text evidence="3">Belongs to the acetyltransferase family. RimJ subfamily.</text>
</comment>
<dbReference type="InterPro" id="IPR000182">
    <property type="entry name" value="GNAT_dom"/>
</dbReference>
<dbReference type="Pfam" id="PF13302">
    <property type="entry name" value="Acetyltransf_3"/>
    <property type="match status" value="1"/>
</dbReference>
<organism evidence="5 6">
    <name type="scientific">Massilia yuzhufengensis</name>
    <dbReference type="NCBI Taxonomy" id="1164594"/>
    <lineage>
        <taxon>Bacteria</taxon>
        <taxon>Pseudomonadati</taxon>
        <taxon>Pseudomonadota</taxon>
        <taxon>Betaproteobacteria</taxon>
        <taxon>Burkholderiales</taxon>
        <taxon>Oxalobacteraceae</taxon>
        <taxon>Telluria group</taxon>
        <taxon>Massilia</taxon>
    </lineage>
</organism>
<dbReference type="STRING" id="1164594.SAMN05216204_11322"/>
<evidence type="ECO:0000256" key="3">
    <source>
        <dbReference type="ARBA" id="ARBA00038502"/>
    </source>
</evidence>
<dbReference type="InterPro" id="IPR051531">
    <property type="entry name" value="N-acetyltransferase"/>
</dbReference>
<keyword evidence="6" id="KW-1185">Reference proteome</keyword>
<dbReference type="EMBL" id="FOLD01000013">
    <property type="protein sequence ID" value="SFC95166.1"/>
    <property type="molecule type" value="Genomic_DNA"/>
</dbReference>
<keyword evidence="1 5" id="KW-0808">Transferase</keyword>
<dbReference type="RefSeq" id="WP_091874906.1">
    <property type="nucleotide sequence ID" value="NZ_FOLD01000013.1"/>
</dbReference>
<dbReference type="GO" id="GO:0005840">
    <property type="term" value="C:ribosome"/>
    <property type="evidence" value="ECO:0007669"/>
    <property type="project" value="UniProtKB-KW"/>
</dbReference>
<dbReference type="Gene3D" id="3.40.630.30">
    <property type="match status" value="1"/>
</dbReference>
<dbReference type="InterPro" id="IPR016181">
    <property type="entry name" value="Acyl_CoA_acyltransferase"/>
</dbReference>
<evidence type="ECO:0000256" key="1">
    <source>
        <dbReference type="ARBA" id="ARBA00022679"/>
    </source>
</evidence>
<accession>A0A1I1NCT4</accession>
<evidence type="ECO:0000313" key="5">
    <source>
        <dbReference type="EMBL" id="SFC95166.1"/>
    </source>
</evidence>
<dbReference type="OrthoDB" id="9801656at2"/>
<feature type="domain" description="N-acetyltransferase" evidence="4">
    <location>
        <begin position="2"/>
        <end position="173"/>
    </location>
</feature>
<dbReference type="SUPFAM" id="SSF55729">
    <property type="entry name" value="Acyl-CoA N-acyltransferases (Nat)"/>
    <property type="match status" value="1"/>
</dbReference>
<dbReference type="GO" id="GO:0008999">
    <property type="term" value="F:protein-N-terminal-alanine acetyltransferase activity"/>
    <property type="evidence" value="ECO:0007669"/>
    <property type="project" value="TreeGrafter"/>
</dbReference>
<sequence>MITLVPPSHGHIAALLGFELANRAFFEATINARPASYYSLEGVGLAVGQAMADVFAGTGFQYVVLDGAGEIAGRVNLSVVKRAHYHSAVLGYRIGQAACGKGYASEAVRQMLEIAFGKLGLVRIEADCRVDNVASARVLLRNGFVQFGHSRRSFELGGVWYDRLHFEAHKPVA</sequence>
<dbReference type="PROSITE" id="PS51186">
    <property type="entry name" value="GNAT"/>
    <property type="match status" value="1"/>
</dbReference>
<keyword evidence="5" id="KW-0689">Ribosomal protein</keyword>
<name>A0A1I1NCT4_9BURK</name>
<keyword evidence="2" id="KW-0012">Acyltransferase</keyword>
<evidence type="ECO:0000256" key="2">
    <source>
        <dbReference type="ARBA" id="ARBA00023315"/>
    </source>
</evidence>